<dbReference type="EMBL" id="QEWR01000002">
    <property type="protein sequence ID" value="PWD84315.1"/>
    <property type="molecule type" value="Genomic_DNA"/>
</dbReference>
<keyword evidence="3" id="KW-0862">Zinc</keyword>
<keyword evidence="7" id="KW-1185">Reference proteome</keyword>
<dbReference type="GO" id="GO:0003924">
    <property type="term" value="F:GTPase activity"/>
    <property type="evidence" value="ECO:0007669"/>
    <property type="project" value="UniProtKB-UniRule"/>
</dbReference>
<dbReference type="RefSeq" id="WP_109235513.1">
    <property type="nucleotide sequence ID" value="NZ_BMXZ01000001.1"/>
</dbReference>
<dbReference type="GO" id="GO:0005737">
    <property type="term" value="C:cytoplasm"/>
    <property type="evidence" value="ECO:0007669"/>
    <property type="project" value="UniProtKB-SubCell"/>
</dbReference>
<comment type="subunit">
    <text evidence="3">Monomer. Associates with 30S ribosomal subunit, binds 16S rRNA.</text>
</comment>
<comment type="function">
    <text evidence="3">One of several proteins that assist in the late maturation steps of the functional core of the 30S ribosomal subunit. Helps release RbfA from mature subunits. May play a role in the assembly of ribosomal proteins into the subunit. Circularly permuted GTPase that catalyzes slow GTP hydrolysis, GTPase activity is stimulated by the 30S ribosomal subunit.</text>
</comment>
<feature type="binding site" evidence="3">
    <location>
        <position position="282"/>
    </location>
    <ligand>
        <name>Zn(2+)</name>
        <dbReference type="ChEBI" id="CHEBI:29105"/>
    </ligand>
</feature>
<dbReference type="PROSITE" id="PS51721">
    <property type="entry name" value="G_CP"/>
    <property type="match status" value="1"/>
</dbReference>
<dbReference type="InterPro" id="IPR027417">
    <property type="entry name" value="P-loop_NTPase"/>
</dbReference>
<proteinExistence type="inferred from homology"/>
<dbReference type="GO" id="GO:0046872">
    <property type="term" value="F:metal ion binding"/>
    <property type="evidence" value="ECO:0007669"/>
    <property type="project" value="UniProtKB-KW"/>
</dbReference>
<dbReference type="CDD" id="cd01854">
    <property type="entry name" value="YjeQ_EngC"/>
    <property type="match status" value="1"/>
</dbReference>
<keyword evidence="3" id="KW-0699">rRNA-binding</keyword>
<dbReference type="PANTHER" id="PTHR32120">
    <property type="entry name" value="SMALL RIBOSOMAL SUBUNIT BIOGENESIS GTPASE RSGA"/>
    <property type="match status" value="1"/>
</dbReference>
<dbReference type="Gene3D" id="3.40.50.300">
    <property type="entry name" value="P-loop containing nucleotide triphosphate hydrolases"/>
    <property type="match status" value="1"/>
</dbReference>
<feature type="domain" description="CP-type G" evidence="5">
    <location>
        <begin position="87"/>
        <end position="253"/>
    </location>
</feature>
<dbReference type="EC" id="3.6.1.-" evidence="3"/>
<dbReference type="Gene3D" id="2.40.50.140">
    <property type="entry name" value="Nucleic acid-binding proteins"/>
    <property type="match status" value="1"/>
</dbReference>
<accession>A0A2U2AMB2</accession>
<dbReference type="HAMAP" id="MF_01820">
    <property type="entry name" value="GTPase_RsgA"/>
    <property type="match status" value="1"/>
</dbReference>
<evidence type="ECO:0000313" key="7">
    <source>
        <dbReference type="Proteomes" id="UP000244948"/>
    </source>
</evidence>
<evidence type="ECO:0000259" key="4">
    <source>
        <dbReference type="PROSITE" id="PS50936"/>
    </source>
</evidence>
<dbReference type="SUPFAM" id="SSF52540">
    <property type="entry name" value="P-loop containing nucleoside triphosphate hydrolases"/>
    <property type="match status" value="1"/>
</dbReference>
<dbReference type="GO" id="GO:0042274">
    <property type="term" value="P:ribosomal small subunit biogenesis"/>
    <property type="evidence" value="ECO:0007669"/>
    <property type="project" value="UniProtKB-UniRule"/>
</dbReference>
<dbReference type="InterPro" id="IPR010914">
    <property type="entry name" value="RsgA_GTPase_dom"/>
</dbReference>
<dbReference type="Pfam" id="PF03193">
    <property type="entry name" value="RsgA_GTPase"/>
    <property type="match status" value="1"/>
</dbReference>
<comment type="caution">
    <text evidence="6">The sequence shown here is derived from an EMBL/GenBank/DDBJ whole genome shotgun (WGS) entry which is preliminary data.</text>
</comment>
<keyword evidence="1 3" id="KW-0547">Nucleotide-binding</keyword>
<feature type="domain" description="EngC GTPase" evidence="4">
    <location>
        <begin position="104"/>
        <end position="251"/>
    </location>
</feature>
<dbReference type="InterPro" id="IPR004881">
    <property type="entry name" value="Ribosome_biogen_GTPase_RsgA"/>
</dbReference>
<evidence type="ECO:0000256" key="1">
    <source>
        <dbReference type="ARBA" id="ARBA00022741"/>
    </source>
</evidence>
<keyword evidence="3" id="KW-0963">Cytoplasm</keyword>
<dbReference type="NCBIfam" id="TIGR00157">
    <property type="entry name" value="ribosome small subunit-dependent GTPase A"/>
    <property type="match status" value="1"/>
</dbReference>
<feature type="binding site" evidence="3">
    <location>
        <position position="284"/>
    </location>
    <ligand>
        <name>Zn(2+)</name>
        <dbReference type="ChEBI" id="CHEBI:29105"/>
    </ligand>
</feature>
<evidence type="ECO:0000313" key="6">
    <source>
        <dbReference type="EMBL" id="PWD84315.1"/>
    </source>
</evidence>
<organism evidence="6 7">
    <name type="scientific">Ignatzschineria indica</name>
    <dbReference type="NCBI Taxonomy" id="472583"/>
    <lineage>
        <taxon>Bacteria</taxon>
        <taxon>Pseudomonadati</taxon>
        <taxon>Pseudomonadota</taxon>
        <taxon>Gammaproteobacteria</taxon>
        <taxon>Cardiobacteriales</taxon>
        <taxon>Ignatzschineriaceae</taxon>
        <taxon>Ignatzschineria</taxon>
    </lineage>
</organism>
<comment type="cofactor">
    <cofactor evidence="3">
        <name>Zn(2+)</name>
        <dbReference type="ChEBI" id="CHEBI:29105"/>
    </cofactor>
    <text evidence="3">Binds 1 zinc ion per subunit.</text>
</comment>
<dbReference type="Proteomes" id="UP000244948">
    <property type="component" value="Unassembled WGS sequence"/>
</dbReference>
<feature type="binding site" evidence="3">
    <location>
        <position position="277"/>
    </location>
    <ligand>
        <name>Zn(2+)</name>
        <dbReference type="ChEBI" id="CHEBI:29105"/>
    </ligand>
</feature>
<keyword evidence="3" id="KW-0694">RNA-binding</keyword>
<gene>
    <name evidence="3 6" type="primary">rsgA</name>
    <name evidence="6" type="ORF">DC082_01875</name>
</gene>
<comment type="similarity">
    <text evidence="3">Belongs to the TRAFAC class YlqF/YawG GTPase family. RsgA subfamily.</text>
</comment>
<protein>
    <recommendedName>
        <fullName evidence="3">Small ribosomal subunit biogenesis GTPase RsgA</fullName>
        <ecNumber evidence="3">3.6.1.-</ecNumber>
    </recommendedName>
</protein>
<feature type="binding site" evidence="3">
    <location>
        <begin position="143"/>
        <end position="146"/>
    </location>
    <ligand>
        <name>GTP</name>
        <dbReference type="ChEBI" id="CHEBI:37565"/>
    </ligand>
</feature>
<dbReference type="PROSITE" id="PS50936">
    <property type="entry name" value="ENGC_GTPASE"/>
    <property type="match status" value="1"/>
</dbReference>
<dbReference type="InterPro" id="IPR030378">
    <property type="entry name" value="G_CP_dom"/>
</dbReference>
<sequence length="330" mass="37108">MSRRLTNQQKRVIEARQQALLSNEELQNATPGRVIAQHGQHVTLEDGELNLHKAAVRQSLGTIVCGDYVYYQLEQSEPVVIARLPRENHFSRIAFGGAEKILAANIDQLYIVIAPKPEPSPSLIDRYLIAAYYFGIEVSFILNKIDQIDDSIDLSFLEDYRKLSIPIFETSIYQPELITQLEEELEGKTSIFVGQSGVGKSSLTNHLIPSLALQTQKINASTGLGNHTTSTTTLYHLPMTESYLIDSPGVRSFNIEHLPLAAIDEGFPELKAITTPCRFSNCSHTDDPGCRYQDAIHEGLISPRRLESYLQIRTSIAEMQERQSRGKRRR</sequence>
<dbReference type="InterPro" id="IPR012340">
    <property type="entry name" value="NA-bd_OB-fold"/>
</dbReference>
<dbReference type="GO" id="GO:0005525">
    <property type="term" value="F:GTP binding"/>
    <property type="evidence" value="ECO:0007669"/>
    <property type="project" value="UniProtKB-UniRule"/>
</dbReference>
<feature type="binding site" evidence="3">
    <location>
        <begin position="194"/>
        <end position="202"/>
    </location>
    <ligand>
        <name>GTP</name>
        <dbReference type="ChEBI" id="CHEBI:37565"/>
    </ligand>
</feature>
<name>A0A2U2AMB2_9GAMM</name>
<evidence type="ECO:0000256" key="2">
    <source>
        <dbReference type="ARBA" id="ARBA00023134"/>
    </source>
</evidence>
<dbReference type="GO" id="GO:0019843">
    <property type="term" value="F:rRNA binding"/>
    <property type="evidence" value="ECO:0007669"/>
    <property type="project" value="UniProtKB-KW"/>
</dbReference>
<dbReference type="AlphaFoldDB" id="A0A2U2AMB2"/>
<keyword evidence="3" id="KW-0690">Ribosome biogenesis</keyword>
<keyword evidence="3" id="KW-0479">Metal-binding</keyword>
<dbReference type="Gene3D" id="1.10.40.50">
    <property type="entry name" value="Probable gtpase engc, domain 3"/>
    <property type="match status" value="1"/>
</dbReference>
<feature type="binding site" evidence="3">
    <location>
        <position position="290"/>
    </location>
    <ligand>
        <name>Zn(2+)</name>
        <dbReference type="ChEBI" id="CHEBI:29105"/>
    </ligand>
</feature>
<reference evidence="6 7" key="1">
    <citation type="journal article" date="2018" name="Genome Announc.">
        <title>Ignatzschineria cameli sp. nov., isolated from necrotic foot tissue of dromedaries (Camelus dromedarius) and associated maggots (Wohlfahrtia species) in Dubai.</title>
        <authorList>
            <person name="Tsang C.C."/>
            <person name="Tang J.Y."/>
            <person name="Fong J.Y."/>
            <person name="Kinne J."/>
            <person name="Lee H.H."/>
            <person name="Joseph M."/>
            <person name="Jose S."/>
            <person name="Schuster R.K."/>
            <person name="Tang Y."/>
            <person name="Sivakumar S."/>
            <person name="Chen J.H."/>
            <person name="Teng J.L."/>
            <person name="Lau S.K."/>
            <person name="Wernery U."/>
            <person name="Woo P.C."/>
        </authorList>
    </citation>
    <scope>NUCLEOTIDE SEQUENCE [LARGE SCALE GENOMIC DNA]</scope>
    <source>
        <strain evidence="6 7">KCTC 22643</strain>
    </source>
</reference>
<comment type="subcellular location">
    <subcellularLocation>
        <location evidence="3">Cytoplasm</location>
    </subcellularLocation>
</comment>
<dbReference type="PANTHER" id="PTHR32120:SF11">
    <property type="entry name" value="SMALL RIBOSOMAL SUBUNIT BIOGENESIS GTPASE RSGA 1, MITOCHONDRIAL-RELATED"/>
    <property type="match status" value="1"/>
</dbReference>
<keyword evidence="3" id="KW-0378">Hydrolase</keyword>
<evidence type="ECO:0000259" key="5">
    <source>
        <dbReference type="PROSITE" id="PS51721"/>
    </source>
</evidence>
<keyword evidence="2 3" id="KW-0342">GTP-binding</keyword>
<evidence type="ECO:0000256" key="3">
    <source>
        <dbReference type="HAMAP-Rule" id="MF_01820"/>
    </source>
</evidence>